<dbReference type="Proteomes" id="UP000472372">
    <property type="component" value="Chromosome 3"/>
</dbReference>
<keyword evidence="1" id="KW-0596">Phosphopantetheine</keyword>
<dbReference type="Gene3D" id="3.30.300.30">
    <property type="match status" value="1"/>
</dbReference>
<dbReference type="InterPro" id="IPR020845">
    <property type="entry name" value="AMP-binding_CS"/>
</dbReference>
<dbReference type="EMBL" id="HG992979">
    <property type="protein sequence ID" value="CAE7022256.1"/>
    <property type="molecule type" value="Genomic_DNA"/>
</dbReference>
<dbReference type="GO" id="GO:0043041">
    <property type="term" value="P:amino acid activation for nonribosomal peptide biosynthetic process"/>
    <property type="evidence" value="ECO:0007669"/>
    <property type="project" value="TreeGrafter"/>
</dbReference>
<dbReference type="PROSITE" id="PS00012">
    <property type="entry name" value="PHOSPHOPANTETHEINE"/>
    <property type="match status" value="1"/>
</dbReference>
<sequence>MFAHEPPVPSIGLDDSFFQLGGDSIAAIKLVGEARTAGINLTVADLFRCPTLAAFSDVDRDDLEDVFTDNTPFSLLDPSVDIAQVCEEAARSTNIDAHLIENIYPCSPLQEGLISLTTKRAGEYVMRKVLGLRADQMGRGREPRRVYGSRHVNLDGSRRHAFTSLPRLMDAIGTSIASVSWVADPRDHNKLAPLGSVGELLVEGPILARGYPNDLKKTAAVFINNPAWLLEGWAGHSGRQGGLYKTGDLVRYNANGDVVCLGPAAVDRGRADDATAIIGARVLSVEVESLELDDSFFRLGGDSIAAIKLLSSANPCSPLQEGLMSLTAKRAGDYSMQDVLELQAGVDKDAFCAAWEQAIVAGRYTSSGDVVPTIATVPVRVRVQSDQTIFAFLQDLQQQATDMIAYEQMGLQRIAKMGSGAWRVKVADIETTTLEDRQQLWAWNQDVPPAIEQCVHDLFAKQARARPNAPAIFAWDGELTYGELDALSTKLAGHLTQLGVKPEDVVPLCFEKSMWTLLPAVEDSTNTLMKPENAAYIIFTSGSTGMPKGVVLGHRAVATSCLGHGRAFGITELSRVLQFASYTFDACIAEIITTLLYGGCICVPSDNDRRNDLATAISTMDVNCALLTPSIARLLEPSSVPSLQMLVLQGEQLLEGYEGHAGRQGRLYKTGDLVQYNADGNLVYLGRKDGQVKVRGQRVELGEIEHHVRECLLEAKQLAVEVVLPLGQKDHAMLAAFTQLDDNTRDVLLVNEDAGDDSTARVIFLAGVEEELAKRLPKHIVPTVFFALLHFPTTTLGKTDRKQIQEIRAPFTA</sequence>
<keyword evidence="3" id="KW-0436">Ligase</keyword>
<dbReference type="PROSITE" id="PS00455">
    <property type="entry name" value="AMP_BINDING"/>
    <property type="match status" value="1"/>
</dbReference>
<dbReference type="Gene3D" id="3.30.559.30">
    <property type="entry name" value="Nonribosomal peptide synthetase, condensation domain"/>
    <property type="match status" value="1"/>
</dbReference>
<dbReference type="GO" id="GO:0016874">
    <property type="term" value="F:ligase activity"/>
    <property type="evidence" value="ECO:0007669"/>
    <property type="project" value="UniProtKB-KW"/>
</dbReference>
<evidence type="ECO:0000256" key="3">
    <source>
        <dbReference type="ARBA" id="ARBA00022598"/>
    </source>
</evidence>
<dbReference type="InterPro" id="IPR006162">
    <property type="entry name" value="Ppantetheine_attach_site"/>
</dbReference>
<dbReference type="AlphaFoldDB" id="A0A6S6VLT7"/>
<dbReference type="SUPFAM" id="SSF52777">
    <property type="entry name" value="CoA-dependent acyltransferases"/>
    <property type="match status" value="1"/>
</dbReference>
<dbReference type="GO" id="GO:0044550">
    <property type="term" value="P:secondary metabolite biosynthetic process"/>
    <property type="evidence" value="ECO:0007669"/>
    <property type="project" value="TreeGrafter"/>
</dbReference>
<evidence type="ECO:0000256" key="2">
    <source>
        <dbReference type="ARBA" id="ARBA00022553"/>
    </source>
</evidence>
<organism evidence="4 5">
    <name type="scientific">Pyrenophora teres f. teres</name>
    <dbReference type="NCBI Taxonomy" id="97479"/>
    <lineage>
        <taxon>Eukaryota</taxon>
        <taxon>Fungi</taxon>
        <taxon>Dikarya</taxon>
        <taxon>Ascomycota</taxon>
        <taxon>Pezizomycotina</taxon>
        <taxon>Dothideomycetes</taxon>
        <taxon>Pleosporomycetidae</taxon>
        <taxon>Pleosporales</taxon>
        <taxon>Pleosporineae</taxon>
        <taxon>Pleosporaceae</taxon>
        <taxon>Pyrenophora</taxon>
    </lineage>
</organism>
<protein>
    <submittedName>
        <fullName evidence="4">Non-ribosomal peptide synthetase</fullName>
    </submittedName>
</protein>
<proteinExistence type="predicted"/>
<dbReference type="Gene3D" id="2.30.38.10">
    <property type="entry name" value="Luciferase, Domain 3"/>
    <property type="match status" value="1"/>
</dbReference>
<dbReference type="GO" id="GO:0031177">
    <property type="term" value="F:phosphopantetheine binding"/>
    <property type="evidence" value="ECO:0007669"/>
    <property type="project" value="TreeGrafter"/>
</dbReference>
<dbReference type="PANTHER" id="PTHR45527:SF1">
    <property type="entry name" value="FATTY ACID SYNTHASE"/>
    <property type="match status" value="1"/>
</dbReference>
<dbReference type="InterPro" id="IPR009081">
    <property type="entry name" value="PP-bd_ACP"/>
</dbReference>
<name>A0A6S6VLT7_9PLEO</name>
<dbReference type="InterPro" id="IPR000873">
    <property type="entry name" value="AMP-dep_synth/lig_dom"/>
</dbReference>
<dbReference type="Gene3D" id="1.10.1200.10">
    <property type="entry name" value="ACP-like"/>
    <property type="match status" value="2"/>
</dbReference>
<reference evidence="4" key="1">
    <citation type="submission" date="2021-02" db="EMBL/GenBank/DDBJ databases">
        <authorList>
            <person name="Syme A R."/>
            <person name="Syme A R."/>
            <person name="Moolhuijzen P."/>
        </authorList>
    </citation>
    <scope>NUCLEOTIDE SEQUENCE</scope>
    <source>
        <strain evidence="4">W1-1</strain>
    </source>
</reference>
<evidence type="ECO:0000313" key="5">
    <source>
        <dbReference type="Proteomes" id="UP000472372"/>
    </source>
</evidence>
<evidence type="ECO:0000313" key="4">
    <source>
        <dbReference type="EMBL" id="CAE7022256.1"/>
    </source>
</evidence>
<dbReference type="CDD" id="cd05918">
    <property type="entry name" value="A_NRPS_SidN3_like"/>
    <property type="match status" value="1"/>
</dbReference>
<dbReference type="InterPro" id="IPR045851">
    <property type="entry name" value="AMP-bd_C_sf"/>
</dbReference>
<gene>
    <name evidence="4" type="ORF">PTTW11_03401</name>
</gene>
<dbReference type="PANTHER" id="PTHR45527">
    <property type="entry name" value="NONRIBOSOMAL PEPTIDE SYNTHETASE"/>
    <property type="match status" value="1"/>
</dbReference>
<dbReference type="InterPro" id="IPR036736">
    <property type="entry name" value="ACP-like_sf"/>
</dbReference>
<dbReference type="PROSITE" id="PS50075">
    <property type="entry name" value="CARRIER"/>
    <property type="match status" value="1"/>
</dbReference>
<dbReference type="InterPro" id="IPR042099">
    <property type="entry name" value="ANL_N_sf"/>
</dbReference>
<accession>A0A6S6VLT7</accession>
<dbReference type="Pfam" id="PF00550">
    <property type="entry name" value="PP-binding"/>
    <property type="match status" value="2"/>
</dbReference>
<dbReference type="Pfam" id="PF00501">
    <property type="entry name" value="AMP-binding"/>
    <property type="match status" value="2"/>
</dbReference>
<keyword evidence="2" id="KW-0597">Phosphoprotein</keyword>
<evidence type="ECO:0000256" key="1">
    <source>
        <dbReference type="ARBA" id="ARBA00022450"/>
    </source>
</evidence>
<dbReference type="SUPFAM" id="SSF56801">
    <property type="entry name" value="Acetyl-CoA synthetase-like"/>
    <property type="match status" value="2"/>
</dbReference>
<dbReference type="SUPFAM" id="SSF47336">
    <property type="entry name" value="ACP-like"/>
    <property type="match status" value="2"/>
</dbReference>
<dbReference type="GO" id="GO:0005737">
    <property type="term" value="C:cytoplasm"/>
    <property type="evidence" value="ECO:0007669"/>
    <property type="project" value="TreeGrafter"/>
</dbReference>
<dbReference type="Gene3D" id="3.40.50.12780">
    <property type="entry name" value="N-terminal domain of ligase-like"/>
    <property type="match status" value="3"/>
</dbReference>